<dbReference type="OrthoDB" id="9786766at2"/>
<evidence type="ECO:0000313" key="3">
    <source>
        <dbReference type="EMBL" id="ACJ30945.1"/>
    </source>
</evidence>
<dbReference type="InterPro" id="IPR010502">
    <property type="entry name" value="Carb-bd_dom_fam9"/>
</dbReference>
<dbReference type="CAZy" id="CBM9">
    <property type="family name" value="Carbohydrate-Binding Module Family 9"/>
</dbReference>
<dbReference type="GO" id="GO:0004553">
    <property type="term" value="F:hydrolase activity, hydrolyzing O-glycosyl compounds"/>
    <property type="evidence" value="ECO:0007669"/>
    <property type="project" value="InterPro"/>
</dbReference>
<accession>B8CU89</accession>
<feature type="chain" id="PRO_5002869918" description="Carbohydrate-binding domain-containing protein" evidence="1">
    <location>
        <begin position="27"/>
        <end position="257"/>
    </location>
</feature>
<dbReference type="GO" id="GO:0030246">
    <property type="term" value="F:carbohydrate binding"/>
    <property type="evidence" value="ECO:0007669"/>
    <property type="project" value="InterPro"/>
</dbReference>
<dbReference type="CDD" id="cd00241">
    <property type="entry name" value="DOMON_like"/>
    <property type="match status" value="1"/>
</dbReference>
<evidence type="ECO:0000313" key="4">
    <source>
        <dbReference type="Proteomes" id="UP000000753"/>
    </source>
</evidence>
<dbReference type="Proteomes" id="UP000000753">
    <property type="component" value="Chromosome"/>
</dbReference>
<protein>
    <recommendedName>
        <fullName evidence="2">Carbohydrate-binding domain-containing protein</fullName>
    </recommendedName>
</protein>
<evidence type="ECO:0000259" key="2">
    <source>
        <dbReference type="Pfam" id="PF06452"/>
    </source>
</evidence>
<dbReference type="Pfam" id="PF06452">
    <property type="entry name" value="CBM9_1"/>
    <property type="match status" value="1"/>
</dbReference>
<dbReference type="Gene3D" id="2.60.40.1190">
    <property type="match status" value="1"/>
</dbReference>
<feature type="signal peptide" evidence="1">
    <location>
        <begin position="1"/>
        <end position="26"/>
    </location>
</feature>
<dbReference type="eggNOG" id="COG2133">
    <property type="taxonomic scope" value="Bacteria"/>
</dbReference>
<sequence>MTSSDKCLKSWLPVALLLTTSITSFAYEAPFAVKAPVIDAVADEPIWQQGKWYQIDQLILGTPPSHEDFSGRFKLAWTKEHLYLLVEIKDDILFDQYADPLTSYWDDDCLEIFIDEDHSGGEHQFNFNAFAYHIALDNQAVDIGPNYQDGQTQVLLLNQHVESRWQRQSTADNRIVWEVSLEVHDASFSVSGASNSRVSLTDGKTMGFMLAYCDNDGSKEREHFIGSQSIEAVNGDKNLGYKNADVFGELKLLKAVR</sequence>
<name>B8CU89_SHEPW</name>
<dbReference type="STRING" id="225849.swp_4294"/>
<reference evidence="3 4" key="1">
    <citation type="journal article" date="2008" name="PLoS ONE">
        <title>Environmental adaptation: genomic analysis of the piezotolerant and psychrotolerant deep-sea iron reducing bacterium Shewanella piezotolerans WP3.</title>
        <authorList>
            <person name="Wang F."/>
            <person name="Wang J."/>
            <person name="Jian H."/>
            <person name="Zhang B."/>
            <person name="Li S."/>
            <person name="Wang F."/>
            <person name="Zeng X."/>
            <person name="Gao L."/>
            <person name="Bartlett D.H."/>
            <person name="Yu J."/>
            <person name="Hu S."/>
            <person name="Xiao X."/>
        </authorList>
    </citation>
    <scope>NUCLEOTIDE SEQUENCE [LARGE SCALE GENOMIC DNA]</scope>
    <source>
        <strain evidence="4">WP3 / JCM 13877</strain>
    </source>
</reference>
<dbReference type="EMBL" id="CP000472">
    <property type="protein sequence ID" value="ACJ30945.1"/>
    <property type="molecule type" value="Genomic_DNA"/>
</dbReference>
<proteinExistence type="predicted"/>
<feature type="domain" description="Carbohydrate-binding" evidence="2">
    <location>
        <begin position="38"/>
        <end position="253"/>
    </location>
</feature>
<keyword evidence="1" id="KW-0732">Signal</keyword>
<gene>
    <name evidence="3" type="ordered locus">swp_4294</name>
</gene>
<dbReference type="AlphaFoldDB" id="B8CU89"/>
<dbReference type="SUPFAM" id="SSF49344">
    <property type="entry name" value="CBD9-like"/>
    <property type="match status" value="1"/>
</dbReference>
<dbReference type="KEGG" id="swp:swp_4294"/>
<evidence type="ECO:0000256" key="1">
    <source>
        <dbReference type="SAM" id="SignalP"/>
    </source>
</evidence>
<dbReference type="GO" id="GO:0016052">
    <property type="term" value="P:carbohydrate catabolic process"/>
    <property type="evidence" value="ECO:0007669"/>
    <property type="project" value="InterPro"/>
</dbReference>
<dbReference type="RefSeq" id="WP_020914282.1">
    <property type="nucleotide sequence ID" value="NC_011566.1"/>
</dbReference>
<keyword evidence="4" id="KW-1185">Reference proteome</keyword>
<dbReference type="HOGENOM" id="CLU_075287_0_0_6"/>
<organism evidence="3 4">
    <name type="scientific">Shewanella piezotolerans (strain WP3 / JCM 13877)</name>
    <dbReference type="NCBI Taxonomy" id="225849"/>
    <lineage>
        <taxon>Bacteria</taxon>
        <taxon>Pseudomonadati</taxon>
        <taxon>Pseudomonadota</taxon>
        <taxon>Gammaproteobacteria</taxon>
        <taxon>Alteromonadales</taxon>
        <taxon>Shewanellaceae</taxon>
        <taxon>Shewanella</taxon>
    </lineage>
</organism>